<evidence type="ECO:0000256" key="3">
    <source>
        <dbReference type="ARBA" id="ARBA00022499"/>
    </source>
</evidence>
<evidence type="ECO:0000259" key="9">
    <source>
        <dbReference type="PROSITE" id="PS50053"/>
    </source>
</evidence>
<dbReference type="InterPro" id="IPR050158">
    <property type="entry name" value="Ubiquitin_ubiquitin-like"/>
</dbReference>
<name>A0AAN7JKV8_9MYRT</name>
<evidence type="ECO:0000256" key="7">
    <source>
        <dbReference type="ARBA" id="ARBA00022777"/>
    </source>
</evidence>
<keyword evidence="5" id="KW-0677">Repeat</keyword>
<reference evidence="10 11" key="1">
    <citation type="journal article" date="2023" name="Hortic Res">
        <title>Pangenome of water caltrop reveals structural variations and asymmetric subgenome divergence after allopolyploidization.</title>
        <authorList>
            <person name="Zhang X."/>
            <person name="Chen Y."/>
            <person name="Wang L."/>
            <person name="Yuan Y."/>
            <person name="Fang M."/>
            <person name="Shi L."/>
            <person name="Lu R."/>
            <person name="Comes H.P."/>
            <person name="Ma Y."/>
            <person name="Chen Y."/>
            <person name="Huang G."/>
            <person name="Zhou Y."/>
            <person name="Zheng Z."/>
            <person name="Qiu Y."/>
        </authorList>
    </citation>
    <scope>NUCLEOTIDE SEQUENCE [LARGE SCALE GENOMIC DNA]</scope>
    <source>
        <tissue evidence="10">Roots</tissue>
    </source>
</reference>
<feature type="domain" description="Ubiquitin-like" evidence="9">
    <location>
        <begin position="31"/>
        <end position="100"/>
    </location>
</feature>
<dbReference type="EC" id="2.7.1.67" evidence="2"/>
<keyword evidence="7" id="KW-0418">Kinase</keyword>
<keyword evidence="4" id="KW-0808">Transferase</keyword>
<keyword evidence="11" id="KW-1185">Reference proteome</keyword>
<evidence type="ECO:0000313" key="11">
    <source>
        <dbReference type="Proteomes" id="UP001345219"/>
    </source>
</evidence>
<evidence type="ECO:0000256" key="4">
    <source>
        <dbReference type="ARBA" id="ARBA00022679"/>
    </source>
</evidence>
<evidence type="ECO:0000313" key="10">
    <source>
        <dbReference type="EMBL" id="KAK4748659.1"/>
    </source>
</evidence>
<dbReference type="AlphaFoldDB" id="A0AAN7JKV8"/>
<dbReference type="SMART" id="SM00213">
    <property type="entry name" value="UBQ"/>
    <property type="match status" value="1"/>
</dbReference>
<keyword evidence="8" id="KW-0067">ATP-binding</keyword>
<dbReference type="PANTHER" id="PTHR10666">
    <property type="entry name" value="UBIQUITIN"/>
    <property type="match status" value="1"/>
</dbReference>
<dbReference type="InterPro" id="IPR029071">
    <property type="entry name" value="Ubiquitin-like_domsf"/>
</dbReference>
<protein>
    <recommendedName>
        <fullName evidence="2">1-phosphatidylinositol 4-kinase</fullName>
        <ecNumber evidence="2">2.7.1.67</ecNumber>
    </recommendedName>
</protein>
<dbReference type="EMBL" id="JAXIOK010000019">
    <property type="protein sequence ID" value="KAK4748659.1"/>
    <property type="molecule type" value="Genomic_DNA"/>
</dbReference>
<proteinExistence type="inferred from homology"/>
<dbReference type="CDD" id="cd17039">
    <property type="entry name" value="Ubl_ubiquitin_like"/>
    <property type="match status" value="1"/>
</dbReference>
<keyword evidence="3" id="KW-1017">Isopeptide bond</keyword>
<accession>A0AAN7JKV8</accession>
<dbReference type="Gene3D" id="3.10.20.90">
    <property type="entry name" value="Phosphatidylinositol 3-kinase Catalytic Subunit, Chain A, domain 1"/>
    <property type="match status" value="2"/>
</dbReference>
<evidence type="ECO:0000256" key="5">
    <source>
        <dbReference type="ARBA" id="ARBA00022737"/>
    </source>
</evidence>
<dbReference type="InterPro" id="IPR019956">
    <property type="entry name" value="Ubiquitin_dom"/>
</dbReference>
<evidence type="ECO:0000256" key="8">
    <source>
        <dbReference type="ARBA" id="ARBA00022840"/>
    </source>
</evidence>
<dbReference type="GO" id="GO:0004430">
    <property type="term" value="F:1-phosphatidylinositol 4-kinase activity"/>
    <property type="evidence" value="ECO:0007669"/>
    <property type="project" value="UniProtKB-EC"/>
</dbReference>
<dbReference type="PRINTS" id="PR00348">
    <property type="entry name" value="UBIQUITIN"/>
</dbReference>
<sequence>MALAGIAITTASGDSIQFAGHCCAPTESILIYLTVSGSVIPMRVLESDSIASVKLRIQTCKGFVVKKQKLVFAGRELARSNSLIKDYGVSGGNILHLVLKLADLLIIVVKTVGGKEFEFHVDHHQNVAYLKQRIAKKGKGFADLKRQELFCNGEELEDYTVMGCDPFACPEISQSEG</sequence>
<evidence type="ECO:0000256" key="1">
    <source>
        <dbReference type="ARBA" id="ARBA00008941"/>
    </source>
</evidence>
<dbReference type="PROSITE" id="PS50053">
    <property type="entry name" value="UBIQUITIN_2"/>
    <property type="match status" value="2"/>
</dbReference>
<dbReference type="GO" id="GO:0003729">
    <property type="term" value="F:mRNA binding"/>
    <property type="evidence" value="ECO:0007669"/>
    <property type="project" value="UniProtKB-ARBA"/>
</dbReference>
<keyword evidence="6" id="KW-0547">Nucleotide-binding</keyword>
<dbReference type="FunFam" id="3.10.20.90:FF:000307">
    <property type="entry name" value="Phosphatidylinositol 4-kinase gamma 4"/>
    <property type="match status" value="1"/>
</dbReference>
<evidence type="ECO:0000256" key="2">
    <source>
        <dbReference type="ARBA" id="ARBA00012169"/>
    </source>
</evidence>
<comment type="caution">
    <text evidence="10">The sequence shown here is derived from an EMBL/GenBank/DDBJ whole genome shotgun (WGS) entry which is preliminary data.</text>
</comment>
<dbReference type="InterPro" id="IPR000626">
    <property type="entry name" value="Ubiquitin-like_dom"/>
</dbReference>
<dbReference type="Proteomes" id="UP001345219">
    <property type="component" value="Chromosome 12"/>
</dbReference>
<feature type="domain" description="Ubiquitin-like" evidence="9">
    <location>
        <begin position="105"/>
        <end position="158"/>
    </location>
</feature>
<dbReference type="SUPFAM" id="SSF54236">
    <property type="entry name" value="Ubiquitin-like"/>
    <property type="match status" value="2"/>
</dbReference>
<gene>
    <name evidence="10" type="ORF">SAY87_015245</name>
</gene>
<comment type="similarity">
    <text evidence="1">Belongs to the PI3/PI4-kinase family. Type II PI4K subfamily.</text>
</comment>
<dbReference type="GO" id="GO:0005524">
    <property type="term" value="F:ATP binding"/>
    <property type="evidence" value="ECO:0007669"/>
    <property type="project" value="UniProtKB-KW"/>
</dbReference>
<evidence type="ECO:0000256" key="6">
    <source>
        <dbReference type="ARBA" id="ARBA00022741"/>
    </source>
</evidence>
<dbReference type="Pfam" id="PF00240">
    <property type="entry name" value="ubiquitin"/>
    <property type="match status" value="2"/>
</dbReference>
<organism evidence="10 11">
    <name type="scientific">Trapa incisa</name>
    <dbReference type="NCBI Taxonomy" id="236973"/>
    <lineage>
        <taxon>Eukaryota</taxon>
        <taxon>Viridiplantae</taxon>
        <taxon>Streptophyta</taxon>
        <taxon>Embryophyta</taxon>
        <taxon>Tracheophyta</taxon>
        <taxon>Spermatophyta</taxon>
        <taxon>Magnoliopsida</taxon>
        <taxon>eudicotyledons</taxon>
        <taxon>Gunneridae</taxon>
        <taxon>Pentapetalae</taxon>
        <taxon>rosids</taxon>
        <taxon>malvids</taxon>
        <taxon>Myrtales</taxon>
        <taxon>Lythraceae</taxon>
        <taxon>Trapa</taxon>
    </lineage>
</organism>